<proteinExistence type="predicted"/>
<name>A0A0E9TWG4_ANGAN</name>
<reference evidence="1" key="1">
    <citation type="submission" date="2014-11" db="EMBL/GenBank/DDBJ databases">
        <authorList>
            <person name="Amaro Gonzalez C."/>
        </authorList>
    </citation>
    <scope>NUCLEOTIDE SEQUENCE</scope>
</reference>
<dbReference type="AlphaFoldDB" id="A0A0E9TWG4"/>
<protein>
    <submittedName>
        <fullName evidence="1">Uncharacterized protein</fullName>
    </submittedName>
</protein>
<accession>A0A0E9TWG4</accession>
<evidence type="ECO:0000313" key="1">
    <source>
        <dbReference type="EMBL" id="JAH58024.1"/>
    </source>
</evidence>
<reference evidence="1" key="2">
    <citation type="journal article" date="2015" name="Fish Shellfish Immunol.">
        <title>Early steps in the European eel (Anguilla anguilla)-Vibrio vulnificus interaction in the gills: Role of the RtxA13 toxin.</title>
        <authorList>
            <person name="Callol A."/>
            <person name="Pajuelo D."/>
            <person name="Ebbesson L."/>
            <person name="Teles M."/>
            <person name="MacKenzie S."/>
            <person name="Amaro C."/>
        </authorList>
    </citation>
    <scope>NUCLEOTIDE SEQUENCE</scope>
</reference>
<dbReference type="EMBL" id="GBXM01050553">
    <property type="protein sequence ID" value="JAH58024.1"/>
    <property type="molecule type" value="Transcribed_RNA"/>
</dbReference>
<sequence length="22" mass="2725">MGNFNVILTQCFCWYFVQFCFN</sequence>
<organism evidence="1">
    <name type="scientific">Anguilla anguilla</name>
    <name type="common">European freshwater eel</name>
    <name type="synonym">Muraena anguilla</name>
    <dbReference type="NCBI Taxonomy" id="7936"/>
    <lineage>
        <taxon>Eukaryota</taxon>
        <taxon>Metazoa</taxon>
        <taxon>Chordata</taxon>
        <taxon>Craniata</taxon>
        <taxon>Vertebrata</taxon>
        <taxon>Euteleostomi</taxon>
        <taxon>Actinopterygii</taxon>
        <taxon>Neopterygii</taxon>
        <taxon>Teleostei</taxon>
        <taxon>Anguilliformes</taxon>
        <taxon>Anguillidae</taxon>
        <taxon>Anguilla</taxon>
    </lineage>
</organism>